<organism evidence="1">
    <name type="scientific">anaerobic digester metagenome</name>
    <dbReference type="NCBI Taxonomy" id="1263854"/>
    <lineage>
        <taxon>unclassified sequences</taxon>
        <taxon>metagenomes</taxon>
        <taxon>ecological metagenomes</taxon>
    </lineage>
</organism>
<reference evidence="1" key="1">
    <citation type="submission" date="2019-03" db="EMBL/GenBank/DDBJ databases">
        <authorList>
            <person name="Hao L."/>
        </authorList>
    </citation>
    <scope>NUCLEOTIDE SEQUENCE</scope>
</reference>
<gene>
    <name evidence="1" type="ORF">SCFA_190033</name>
</gene>
<dbReference type="Gene3D" id="1.10.357.10">
    <property type="entry name" value="Tetracycline Repressor, domain 2"/>
    <property type="match status" value="1"/>
</dbReference>
<dbReference type="AlphaFoldDB" id="A0A485M3H6"/>
<dbReference type="SUPFAM" id="SSF46689">
    <property type="entry name" value="Homeodomain-like"/>
    <property type="match status" value="1"/>
</dbReference>
<sequence>MPVKSRFAVEDIVDAAFRIVRREGFDKCSARSIAHELNSSTMPIYSCLSSMKELEKAVIKKALDLLISYETKVRTGDLFLDMGIGYIMFAKTEKHLFRMLFLSERKGASGDTRKRFNDYVMDALLEKLSGFEPLNVFSQERKRDLINRMWVFTHGLAVLLNHSIIRDLSEREITELIMDTGLFVIQGERTRKEVYASPEVQDFLKRAGFPDLAERRAADFDLF</sequence>
<dbReference type="SUPFAM" id="SSF48498">
    <property type="entry name" value="Tetracyclin repressor-like, C-terminal domain"/>
    <property type="match status" value="1"/>
</dbReference>
<accession>A0A485M3H6</accession>
<dbReference type="EMBL" id="CAADRM010000080">
    <property type="protein sequence ID" value="VFU13479.1"/>
    <property type="molecule type" value="Genomic_DNA"/>
</dbReference>
<name>A0A485M3H6_9ZZZZ</name>
<dbReference type="InterPro" id="IPR009057">
    <property type="entry name" value="Homeodomain-like_sf"/>
</dbReference>
<evidence type="ECO:0000313" key="1">
    <source>
        <dbReference type="EMBL" id="VFU13479.1"/>
    </source>
</evidence>
<protein>
    <recommendedName>
        <fullName evidence="2">HTH tetR-type domain-containing protein</fullName>
    </recommendedName>
</protein>
<proteinExistence type="predicted"/>
<dbReference type="InterPro" id="IPR036271">
    <property type="entry name" value="Tet_transcr_reg_TetR-rel_C_sf"/>
</dbReference>
<evidence type="ECO:0008006" key="2">
    <source>
        <dbReference type="Google" id="ProtNLM"/>
    </source>
</evidence>